<evidence type="ECO:0000256" key="1">
    <source>
        <dbReference type="ARBA" id="ARBA00002962"/>
    </source>
</evidence>
<comment type="caution">
    <text evidence="12">The sequence shown here is derived from an EMBL/GenBank/DDBJ whole genome shotgun (WGS) entry which is preliminary data.</text>
</comment>
<evidence type="ECO:0000256" key="7">
    <source>
        <dbReference type="ARBA" id="ARBA00022989"/>
    </source>
</evidence>
<keyword evidence="13" id="KW-1185">Reference proteome</keyword>
<evidence type="ECO:0000256" key="6">
    <source>
        <dbReference type="ARBA" id="ARBA00022692"/>
    </source>
</evidence>
<dbReference type="GO" id="GO:0005886">
    <property type="term" value="C:plasma membrane"/>
    <property type="evidence" value="ECO:0007669"/>
    <property type="project" value="UniProtKB-SubCell"/>
</dbReference>
<keyword evidence="6 10" id="KW-0812">Transmembrane</keyword>
<dbReference type="RefSeq" id="WP_184330561.1">
    <property type="nucleotide sequence ID" value="NZ_JACHHZ010000002.1"/>
</dbReference>
<evidence type="ECO:0000259" key="11">
    <source>
        <dbReference type="Pfam" id="PF07219"/>
    </source>
</evidence>
<dbReference type="InterPro" id="IPR005254">
    <property type="entry name" value="Heme_biosyn_assoc_TPR_pro"/>
</dbReference>
<evidence type="ECO:0000256" key="8">
    <source>
        <dbReference type="ARBA" id="ARBA00023136"/>
    </source>
</evidence>
<evidence type="ECO:0000256" key="10">
    <source>
        <dbReference type="SAM" id="Phobius"/>
    </source>
</evidence>
<comment type="pathway">
    <text evidence="3">Porphyrin-containing compound metabolism; protoheme biosynthesis.</text>
</comment>
<dbReference type="InterPro" id="IPR011990">
    <property type="entry name" value="TPR-like_helical_dom_sf"/>
</dbReference>
<dbReference type="GO" id="GO:0006779">
    <property type="term" value="P:porphyrin-containing compound biosynthetic process"/>
    <property type="evidence" value="ECO:0007669"/>
    <property type="project" value="UniProtKB-KW"/>
</dbReference>
<dbReference type="UniPathway" id="UPA00252"/>
<evidence type="ECO:0000256" key="9">
    <source>
        <dbReference type="ARBA" id="ARBA00023244"/>
    </source>
</evidence>
<reference evidence="12 13" key="1">
    <citation type="submission" date="2020-08" db="EMBL/GenBank/DDBJ databases">
        <title>Genomic Encyclopedia of Type Strains, Phase IV (KMG-IV): sequencing the most valuable type-strain genomes for metagenomic binning, comparative biology and taxonomic classification.</title>
        <authorList>
            <person name="Goeker M."/>
        </authorList>
    </citation>
    <scope>NUCLEOTIDE SEQUENCE [LARGE SCALE GENOMIC DNA]</scope>
    <source>
        <strain evidence="12 13">DSM 26723</strain>
    </source>
</reference>
<proteinExistence type="predicted"/>
<dbReference type="SUPFAM" id="SSF48452">
    <property type="entry name" value="TPR-like"/>
    <property type="match status" value="1"/>
</dbReference>
<keyword evidence="4" id="KW-1003">Cell membrane</keyword>
<comment type="subcellular location">
    <subcellularLocation>
        <location evidence="2">Cell inner membrane</location>
        <topology evidence="2">Multi-pass membrane protein</topology>
    </subcellularLocation>
</comment>
<dbReference type="NCBIfam" id="TIGR00540">
    <property type="entry name" value="TPR_hemY_coli"/>
    <property type="match status" value="1"/>
</dbReference>
<feature type="domain" description="HemY N-terminal" evidence="11">
    <location>
        <begin position="26"/>
        <end position="128"/>
    </location>
</feature>
<evidence type="ECO:0000256" key="2">
    <source>
        <dbReference type="ARBA" id="ARBA00004429"/>
    </source>
</evidence>
<keyword evidence="9" id="KW-0627">Porphyrin biosynthesis</keyword>
<name>A0A841HKE8_9GAMM</name>
<evidence type="ECO:0000256" key="4">
    <source>
        <dbReference type="ARBA" id="ARBA00022475"/>
    </source>
</evidence>
<gene>
    <name evidence="12" type="ORF">HNQ60_001658</name>
</gene>
<protein>
    <submittedName>
        <fullName evidence="12">HemY protein</fullName>
    </submittedName>
</protein>
<dbReference type="Gene3D" id="1.25.40.10">
    <property type="entry name" value="Tetratricopeptide repeat domain"/>
    <property type="match status" value="2"/>
</dbReference>
<evidence type="ECO:0000256" key="3">
    <source>
        <dbReference type="ARBA" id="ARBA00004744"/>
    </source>
</evidence>
<keyword evidence="5" id="KW-0997">Cell inner membrane</keyword>
<keyword evidence="8 10" id="KW-0472">Membrane</keyword>
<keyword evidence="7 10" id="KW-1133">Transmembrane helix</keyword>
<dbReference type="GO" id="GO:0042168">
    <property type="term" value="P:heme metabolic process"/>
    <property type="evidence" value="ECO:0007669"/>
    <property type="project" value="InterPro"/>
</dbReference>
<dbReference type="Proteomes" id="UP000588068">
    <property type="component" value="Unassembled WGS sequence"/>
</dbReference>
<dbReference type="InterPro" id="IPR010817">
    <property type="entry name" value="HemY_N"/>
</dbReference>
<comment type="function">
    <text evidence="1">Involved in a late step of protoheme IX synthesis.</text>
</comment>
<dbReference type="Pfam" id="PF07219">
    <property type="entry name" value="HemY_N"/>
    <property type="match status" value="1"/>
</dbReference>
<organism evidence="12 13">
    <name type="scientific">Povalibacter uvarum</name>
    <dbReference type="NCBI Taxonomy" id="732238"/>
    <lineage>
        <taxon>Bacteria</taxon>
        <taxon>Pseudomonadati</taxon>
        <taxon>Pseudomonadota</taxon>
        <taxon>Gammaproteobacteria</taxon>
        <taxon>Steroidobacterales</taxon>
        <taxon>Steroidobacteraceae</taxon>
        <taxon>Povalibacter</taxon>
    </lineage>
</organism>
<dbReference type="EMBL" id="JACHHZ010000002">
    <property type="protein sequence ID" value="MBB6092780.1"/>
    <property type="molecule type" value="Genomic_DNA"/>
</dbReference>
<evidence type="ECO:0000256" key="5">
    <source>
        <dbReference type="ARBA" id="ARBA00022519"/>
    </source>
</evidence>
<accession>A0A841HKE8</accession>
<evidence type="ECO:0000313" key="13">
    <source>
        <dbReference type="Proteomes" id="UP000588068"/>
    </source>
</evidence>
<sequence>MKTGIYIAIALICGALLAHLLLADPGYVAIRFAGHVIEMSAITFVLLAITAFFLVRWVWKLINARRLWREGQEQRRQDRARRSLARGLLEMSEGEWSASEQTLVNSARDAESPAAHYLVAARAADLQGATQRRDELIAKALEVSADRRSPALIMQAEMHLKHKQFQAALETLHQLEAGGESSVRGTMLTARILRQIGDWEKLQGLEPKLRTTRGVTAAFVDETVAQIYLDRLQAAGRANDSKALAQAWKELPKSLAQRAEIVVAYARAAAACDEVELAETELRKFLGRQWDEAAVLAYGELDTDEPLVTLERAEQWLPEHSEDAALLFTCARHSIRAELYGKARSYLETSIAIRPRLEAWQLLANLFEQLGERDRAIKALTDALAHAVGRRAAMPKIRARRWVDRRQADRRRN</sequence>
<evidence type="ECO:0000313" key="12">
    <source>
        <dbReference type="EMBL" id="MBB6092780.1"/>
    </source>
</evidence>
<feature type="transmembrane region" description="Helical" evidence="10">
    <location>
        <begin position="39"/>
        <end position="59"/>
    </location>
</feature>
<dbReference type="AlphaFoldDB" id="A0A841HKE8"/>